<dbReference type="InterPro" id="IPR003837">
    <property type="entry name" value="GatC"/>
</dbReference>
<dbReference type="Pfam" id="PF02686">
    <property type="entry name" value="GatC"/>
    <property type="match status" value="1"/>
</dbReference>
<organism evidence="2 3">
    <name type="scientific">Candidatus Geothrix odensensis</name>
    <dbReference type="NCBI Taxonomy" id="2954440"/>
    <lineage>
        <taxon>Bacteria</taxon>
        <taxon>Pseudomonadati</taxon>
        <taxon>Acidobacteriota</taxon>
        <taxon>Holophagae</taxon>
        <taxon>Holophagales</taxon>
        <taxon>Holophagaceae</taxon>
        <taxon>Geothrix</taxon>
    </lineage>
</organism>
<dbReference type="InterPro" id="IPR036113">
    <property type="entry name" value="Asp/Glu-ADT_sf_sub_c"/>
</dbReference>
<dbReference type="SUPFAM" id="SSF141000">
    <property type="entry name" value="Glu-tRNAGln amidotransferase C subunit"/>
    <property type="match status" value="1"/>
</dbReference>
<evidence type="ECO:0000313" key="3">
    <source>
        <dbReference type="Proteomes" id="UP000709959"/>
    </source>
</evidence>
<dbReference type="Gene3D" id="1.10.20.60">
    <property type="entry name" value="Glu-tRNAGln amidotransferase C subunit, N-terminal domain"/>
    <property type="match status" value="1"/>
</dbReference>
<accession>A0A936F326</accession>
<sequence length="94" mass="10491">MEVTREDVLRCAALAHLSLREEEIEPMRLAMAQMLNHATSLDELSLEEVEPLLLGHGQPLPRRDDVPGQSFTQVEALANAPSQDRGYFVVPKVL</sequence>
<dbReference type="NCBIfam" id="TIGR00135">
    <property type="entry name" value="gatC"/>
    <property type="match status" value="1"/>
</dbReference>
<gene>
    <name evidence="2" type="primary">gatC</name>
    <name evidence="2" type="ORF">IPN91_10175</name>
</gene>
<comment type="caution">
    <text evidence="2">The sequence shown here is derived from an EMBL/GenBank/DDBJ whole genome shotgun (WGS) entry which is preliminary data.</text>
</comment>
<name>A0A936F326_9BACT</name>
<dbReference type="EMBL" id="JADKCH010000010">
    <property type="protein sequence ID" value="MBK8572993.1"/>
    <property type="molecule type" value="Genomic_DNA"/>
</dbReference>
<reference evidence="2 3" key="1">
    <citation type="submission" date="2020-10" db="EMBL/GenBank/DDBJ databases">
        <title>Connecting structure to function with the recovery of over 1000 high-quality activated sludge metagenome-assembled genomes encoding full-length rRNA genes using long-read sequencing.</title>
        <authorList>
            <person name="Singleton C.M."/>
            <person name="Petriglieri F."/>
            <person name="Kristensen J.M."/>
            <person name="Kirkegaard R.H."/>
            <person name="Michaelsen T.Y."/>
            <person name="Andersen M.H."/>
            <person name="Karst S.M."/>
            <person name="Dueholm M.S."/>
            <person name="Nielsen P.H."/>
            <person name="Albertsen M."/>
        </authorList>
    </citation>
    <scope>NUCLEOTIDE SEQUENCE [LARGE SCALE GENOMIC DNA]</scope>
    <source>
        <strain evidence="2">OdNE_18-Q3-R46-58_MAXAC.008</strain>
    </source>
</reference>
<evidence type="ECO:0000256" key="1">
    <source>
        <dbReference type="ARBA" id="ARBA00014426"/>
    </source>
</evidence>
<protein>
    <recommendedName>
        <fullName evidence="1">Glutamyl-tRNA(Gln) amidotransferase subunit C</fullName>
    </recommendedName>
</protein>
<dbReference type="AlphaFoldDB" id="A0A936F326"/>
<dbReference type="Proteomes" id="UP000709959">
    <property type="component" value="Unassembled WGS sequence"/>
</dbReference>
<evidence type="ECO:0000313" key="2">
    <source>
        <dbReference type="EMBL" id="MBK8572993.1"/>
    </source>
</evidence>
<proteinExistence type="predicted"/>
<dbReference type="GO" id="GO:0006450">
    <property type="term" value="P:regulation of translational fidelity"/>
    <property type="evidence" value="ECO:0007669"/>
    <property type="project" value="InterPro"/>
</dbReference>